<comment type="caution">
    <text evidence="14">The sequence shown here is derived from an EMBL/GenBank/DDBJ whole genome shotgun (WGS) entry which is preliminary data.</text>
</comment>
<evidence type="ECO:0000313" key="15">
    <source>
        <dbReference type="Proteomes" id="UP001501074"/>
    </source>
</evidence>
<reference evidence="15" key="1">
    <citation type="journal article" date="2019" name="Int. J. Syst. Evol. Microbiol.">
        <title>The Global Catalogue of Microorganisms (GCM) 10K type strain sequencing project: providing services to taxonomists for standard genome sequencing and annotation.</title>
        <authorList>
            <consortium name="The Broad Institute Genomics Platform"/>
            <consortium name="The Broad Institute Genome Sequencing Center for Infectious Disease"/>
            <person name="Wu L."/>
            <person name="Ma J."/>
        </authorList>
    </citation>
    <scope>NUCLEOTIDE SEQUENCE [LARGE SCALE GENOMIC DNA]</scope>
    <source>
        <strain evidence="15">JCM 16902</strain>
    </source>
</reference>
<keyword evidence="11 12" id="KW-0350">Heme biosynthesis</keyword>
<comment type="catalytic activity">
    <reaction evidence="1">
        <text>coproporphyrinogen III + 3 O2 = coproporphyrin III + 3 H2O2</text>
        <dbReference type="Rhea" id="RHEA:43436"/>
        <dbReference type="ChEBI" id="CHEBI:15379"/>
        <dbReference type="ChEBI" id="CHEBI:16240"/>
        <dbReference type="ChEBI" id="CHEBI:57309"/>
        <dbReference type="ChEBI" id="CHEBI:131725"/>
        <dbReference type="EC" id="1.3.3.15"/>
    </reaction>
    <physiologicalReaction direction="left-to-right" evidence="1">
        <dbReference type="Rhea" id="RHEA:43437"/>
    </physiologicalReaction>
</comment>
<dbReference type="EMBL" id="BAAAZO010000013">
    <property type="protein sequence ID" value="GAA3639300.1"/>
    <property type="molecule type" value="Genomic_DNA"/>
</dbReference>
<dbReference type="PANTHER" id="PTHR42923:SF3">
    <property type="entry name" value="PROTOPORPHYRINOGEN OXIDASE"/>
    <property type="match status" value="1"/>
</dbReference>
<dbReference type="InterPro" id="IPR004572">
    <property type="entry name" value="Protoporphyrinogen_oxidase"/>
</dbReference>
<keyword evidence="10 12" id="KW-0560">Oxidoreductase</keyword>
<protein>
    <recommendedName>
        <fullName evidence="7 12">Coproporphyrinogen III oxidase</fullName>
        <ecNumber evidence="6 12">1.3.3.15</ecNumber>
    </recommendedName>
</protein>
<comment type="function">
    <text evidence="3 12">Involved in coproporphyrin-dependent heme b biosynthesis. Catalyzes the oxidation of coproporphyrinogen III to coproporphyrin III.</text>
</comment>
<dbReference type="PANTHER" id="PTHR42923">
    <property type="entry name" value="PROTOPORPHYRINOGEN OXIDASE"/>
    <property type="match status" value="1"/>
</dbReference>
<organism evidence="14 15">
    <name type="scientific">Kineosporia mesophila</name>
    <dbReference type="NCBI Taxonomy" id="566012"/>
    <lineage>
        <taxon>Bacteria</taxon>
        <taxon>Bacillati</taxon>
        <taxon>Actinomycetota</taxon>
        <taxon>Actinomycetes</taxon>
        <taxon>Kineosporiales</taxon>
        <taxon>Kineosporiaceae</taxon>
        <taxon>Kineosporia</taxon>
    </lineage>
</organism>
<dbReference type="SUPFAM" id="SSF51905">
    <property type="entry name" value="FAD/NAD(P)-binding domain"/>
    <property type="match status" value="1"/>
</dbReference>
<sequence>MRKGLDTMEQTTAVRRLVVVGGGISGLVAAYRLATQAGPADPGPQPEGRTEIVVLESSPTVGGKLAVAEVGGVTVDVGAESMLARRPEGVGLLAELGLDDEVVHPRAASASVLSRGNLYPLPPGTVMGVPVDRTRLSGLAGILDEEEVARVGHESRREVLRVTEDIDVASWVTWRMGRAVVDRLVEPLLGGVYAGNADRLSLRATVPQLWQRARAGRPLLDAYTQPEVTGPGGPVFAGLRGGVGQLPLVLARGIEDAGGEVRTGVTVRGLTRTGQGWRLETGPAGSPDFLDADGVILAVPPAAAARLLAAEVPAAAEGLGAVETASVAVVAAAVPREQLEGVTGTGLLIPPIENRLIKAATFSSNKWRWVSDENRSEHLIVRLSLGRAREETVLQRDDTELSDLAVAELSDVLRREVRPADTKVVRWGGALPQYEVGHLDRVHRIREAVAGVRGLAVCGAVFDGVGIPACIAAADRAVHDLGTTVRIDLRTLASGPRV</sequence>
<evidence type="ECO:0000313" key="14">
    <source>
        <dbReference type="EMBL" id="GAA3639300.1"/>
    </source>
</evidence>
<evidence type="ECO:0000256" key="9">
    <source>
        <dbReference type="ARBA" id="ARBA00022827"/>
    </source>
</evidence>
<evidence type="ECO:0000256" key="11">
    <source>
        <dbReference type="ARBA" id="ARBA00023133"/>
    </source>
</evidence>
<evidence type="ECO:0000256" key="6">
    <source>
        <dbReference type="ARBA" id="ARBA00012402"/>
    </source>
</evidence>
<feature type="domain" description="Amine oxidase" evidence="13">
    <location>
        <begin position="24"/>
        <end position="479"/>
    </location>
</feature>
<dbReference type="InterPro" id="IPR036188">
    <property type="entry name" value="FAD/NAD-bd_sf"/>
</dbReference>
<evidence type="ECO:0000256" key="10">
    <source>
        <dbReference type="ARBA" id="ARBA00023002"/>
    </source>
</evidence>
<dbReference type="SUPFAM" id="SSF54373">
    <property type="entry name" value="FAD-linked reductases, C-terminal domain"/>
    <property type="match status" value="1"/>
</dbReference>
<evidence type="ECO:0000259" key="13">
    <source>
        <dbReference type="Pfam" id="PF01593"/>
    </source>
</evidence>
<dbReference type="RefSeq" id="WP_231486361.1">
    <property type="nucleotide sequence ID" value="NZ_BAAAZO010000013.1"/>
</dbReference>
<evidence type="ECO:0000256" key="3">
    <source>
        <dbReference type="ARBA" id="ARBA00002185"/>
    </source>
</evidence>
<keyword evidence="15" id="KW-1185">Reference proteome</keyword>
<comment type="subcellular location">
    <subcellularLocation>
        <location evidence="12">Cytoplasm</location>
    </subcellularLocation>
</comment>
<dbReference type="InterPro" id="IPR002937">
    <property type="entry name" value="Amino_oxidase"/>
</dbReference>
<comment type="cofactor">
    <cofactor evidence="2 12">
        <name>FAD</name>
        <dbReference type="ChEBI" id="CHEBI:57692"/>
    </cofactor>
</comment>
<evidence type="ECO:0000256" key="2">
    <source>
        <dbReference type="ARBA" id="ARBA00001974"/>
    </source>
</evidence>
<dbReference type="Proteomes" id="UP001501074">
    <property type="component" value="Unassembled WGS sequence"/>
</dbReference>
<keyword evidence="8 12" id="KW-0285">Flavoprotein</keyword>
<gene>
    <name evidence="14" type="primary">hemG</name>
    <name evidence="14" type="ORF">GCM10022223_67920</name>
</gene>
<dbReference type="Gene3D" id="3.90.660.20">
    <property type="entry name" value="Protoporphyrinogen oxidase, mitochondrial, domain 2"/>
    <property type="match status" value="1"/>
</dbReference>
<dbReference type="NCBIfam" id="TIGR00562">
    <property type="entry name" value="proto_IX_ox"/>
    <property type="match status" value="1"/>
</dbReference>
<dbReference type="Pfam" id="PF01593">
    <property type="entry name" value="Amino_oxidase"/>
    <property type="match status" value="1"/>
</dbReference>
<dbReference type="EC" id="1.3.3.15" evidence="6 12"/>
<proteinExistence type="inferred from homology"/>
<evidence type="ECO:0000256" key="5">
    <source>
        <dbReference type="ARBA" id="ARBA00008310"/>
    </source>
</evidence>
<keyword evidence="12" id="KW-0963">Cytoplasm</keyword>
<dbReference type="Gene3D" id="3.50.50.60">
    <property type="entry name" value="FAD/NAD(P)-binding domain"/>
    <property type="match status" value="1"/>
</dbReference>
<comment type="similarity">
    <text evidence="5 12">Belongs to the protoporphyrinogen/coproporphyrinogen oxidase family. Coproporphyrinogen III oxidase subfamily.</text>
</comment>
<keyword evidence="9 12" id="KW-0274">FAD</keyword>
<name>A0ABP7ARY7_9ACTN</name>
<evidence type="ECO:0000256" key="8">
    <source>
        <dbReference type="ARBA" id="ARBA00022630"/>
    </source>
</evidence>
<evidence type="ECO:0000256" key="12">
    <source>
        <dbReference type="RuleBase" id="RU364052"/>
    </source>
</evidence>
<dbReference type="Gene3D" id="1.10.3110.10">
    <property type="entry name" value="protoporphyrinogen ix oxidase, domain 3"/>
    <property type="match status" value="1"/>
</dbReference>
<evidence type="ECO:0000256" key="4">
    <source>
        <dbReference type="ARBA" id="ARBA00004744"/>
    </source>
</evidence>
<evidence type="ECO:0000256" key="7">
    <source>
        <dbReference type="ARBA" id="ARBA00019046"/>
    </source>
</evidence>
<accession>A0ABP7ARY7</accession>
<comment type="pathway">
    <text evidence="4 12">Porphyrin-containing compound metabolism; protoheme biosynthesis.</text>
</comment>
<evidence type="ECO:0000256" key="1">
    <source>
        <dbReference type="ARBA" id="ARBA00001755"/>
    </source>
</evidence>
<dbReference type="InterPro" id="IPR050464">
    <property type="entry name" value="Zeta_carotene_desat/Oxidored"/>
</dbReference>